<name>E2BAL4_HARSA</name>
<dbReference type="Proteomes" id="UP000008237">
    <property type="component" value="Unassembled WGS sequence"/>
</dbReference>
<proteinExistence type="predicted"/>
<gene>
    <name evidence="1" type="ORF">EAI_06966</name>
</gene>
<evidence type="ECO:0000313" key="1">
    <source>
        <dbReference type="EMBL" id="EFN87266.1"/>
    </source>
</evidence>
<feature type="non-terminal residue" evidence="1">
    <location>
        <position position="96"/>
    </location>
</feature>
<dbReference type="AlphaFoldDB" id="E2BAL4"/>
<evidence type="ECO:0000313" key="2">
    <source>
        <dbReference type="Proteomes" id="UP000008237"/>
    </source>
</evidence>
<keyword evidence="2" id="KW-1185">Reference proteome</keyword>
<accession>E2BAL4</accession>
<dbReference type="SUPFAM" id="SSF50630">
    <property type="entry name" value="Acid proteases"/>
    <property type="match status" value="1"/>
</dbReference>
<dbReference type="Gene3D" id="2.40.70.10">
    <property type="entry name" value="Acid Proteases"/>
    <property type="match status" value="1"/>
</dbReference>
<evidence type="ECO:0008006" key="3">
    <source>
        <dbReference type="Google" id="ProtNLM"/>
    </source>
</evidence>
<reference evidence="1 2" key="1">
    <citation type="journal article" date="2010" name="Science">
        <title>Genomic comparison of the ants Camponotus floridanus and Harpegnathos saltator.</title>
        <authorList>
            <person name="Bonasio R."/>
            <person name="Zhang G."/>
            <person name="Ye C."/>
            <person name="Mutti N.S."/>
            <person name="Fang X."/>
            <person name="Qin N."/>
            <person name="Donahue G."/>
            <person name="Yang P."/>
            <person name="Li Q."/>
            <person name="Li C."/>
            <person name="Zhang P."/>
            <person name="Huang Z."/>
            <person name="Berger S.L."/>
            <person name="Reinberg D."/>
            <person name="Wang J."/>
            <person name="Liebig J."/>
        </authorList>
    </citation>
    <scope>NUCLEOTIDE SEQUENCE [LARGE SCALE GENOMIC DNA]</scope>
    <source>
        <strain evidence="1 2">R22 G/1</strain>
    </source>
</reference>
<protein>
    <recommendedName>
        <fullName evidence="3">Peptidase A2 domain-containing protein</fullName>
    </recommendedName>
</protein>
<dbReference type="InterPro" id="IPR021109">
    <property type="entry name" value="Peptidase_aspartic_dom_sf"/>
</dbReference>
<sequence length="96" mass="10697">CKFKIDTGSDVSIVNSRYVRACEMFSPVKNSCLIYPTGEAVPIHFQKNMKVQVVIGKIYNNLSMFIADIKDDCLLGNDFLSLTDLESCFHSVLGIS</sequence>
<organism evidence="2">
    <name type="scientific">Harpegnathos saltator</name>
    <name type="common">Jerdon's jumping ant</name>
    <dbReference type="NCBI Taxonomy" id="610380"/>
    <lineage>
        <taxon>Eukaryota</taxon>
        <taxon>Metazoa</taxon>
        <taxon>Ecdysozoa</taxon>
        <taxon>Arthropoda</taxon>
        <taxon>Hexapoda</taxon>
        <taxon>Insecta</taxon>
        <taxon>Pterygota</taxon>
        <taxon>Neoptera</taxon>
        <taxon>Endopterygota</taxon>
        <taxon>Hymenoptera</taxon>
        <taxon>Apocrita</taxon>
        <taxon>Aculeata</taxon>
        <taxon>Formicoidea</taxon>
        <taxon>Formicidae</taxon>
        <taxon>Ponerinae</taxon>
        <taxon>Ponerini</taxon>
        <taxon>Harpegnathos</taxon>
    </lineage>
</organism>
<dbReference type="EMBL" id="GL446783">
    <property type="protein sequence ID" value="EFN87266.1"/>
    <property type="molecule type" value="Genomic_DNA"/>
</dbReference>
<dbReference type="InParanoid" id="E2BAL4"/>
<feature type="non-terminal residue" evidence="1">
    <location>
        <position position="1"/>
    </location>
</feature>